<dbReference type="Gene3D" id="1.20.1740.10">
    <property type="entry name" value="Amino acid/polyamine transporter I"/>
    <property type="match status" value="1"/>
</dbReference>
<keyword evidence="4 6" id="KW-0472">Membrane</keyword>
<feature type="transmembrane region" description="Helical" evidence="6">
    <location>
        <begin position="274"/>
        <end position="296"/>
    </location>
</feature>
<comment type="subcellular location">
    <subcellularLocation>
        <location evidence="1">Membrane</location>
        <topology evidence="1">Multi-pass membrane protein</topology>
    </subcellularLocation>
</comment>
<reference evidence="8 9" key="1">
    <citation type="submission" date="2024-11" db="EMBL/GenBank/DDBJ databases">
        <authorList>
            <person name="Lucas J.A."/>
        </authorList>
    </citation>
    <scope>NUCLEOTIDE SEQUENCE [LARGE SCALE GENOMIC DNA]</scope>
    <source>
        <strain evidence="8 9">Z 5.4</strain>
    </source>
</reference>
<feature type="transmembrane region" description="Helical" evidence="6">
    <location>
        <begin position="331"/>
        <end position="349"/>
    </location>
</feature>
<evidence type="ECO:0000256" key="5">
    <source>
        <dbReference type="SAM" id="MobiDB-lite"/>
    </source>
</evidence>
<dbReference type="InterPro" id="IPR004841">
    <property type="entry name" value="AA-permease/SLC12A_dom"/>
</dbReference>
<dbReference type="Proteomes" id="UP001623041">
    <property type="component" value="Unassembled WGS sequence"/>
</dbReference>
<evidence type="ECO:0000256" key="6">
    <source>
        <dbReference type="SAM" id="Phobius"/>
    </source>
</evidence>
<sequence length="470" mass="51715">MKGETENRELKRTLGFFSVFVLGLSLMVPTTVFIVFGLASDATNGHVPLVYIIATVAMLFTVLSYANMVKVYPKAGSAYTYVQQAFNSNLGFFIGWGTLFDYIFFPIVYVLSITIYLEPLFPGIPVWIWVLAIVLTITLANIFNVKIAVSFSMLLLVLQLSIAVVFVALLIKFQLNASAPLFSWEPFMPHNLSLPVILSGTVILAYNFIGLDAVSTLAEETHNPVKTIPKAMISIALFIGIMYTAVSYFMQIPFPDISIFSNVDAVTFEIADKIGGMLVASVFLGILIFSVIVGGVSAQMGISRLLYAMGRDNVLPKQVFGYLHPRTRIPVFNIVISGVISMTAVFLTLDTAISIISFGAYTAFTFVNLSVIRHYIIKNKMRSIKAIIHYLVFPIIGILFIALLWSHISKIAIVLGLLWNCIGFIYLLFLTKAFKKPVPTFTIDAGEQVEHGDDSSGSFSVGSDPHSAKV</sequence>
<feature type="transmembrane region" description="Helical" evidence="6">
    <location>
        <begin position="232"/>
        <end position="254"/>
    </location>
</feature>
<feature type="transmembrane region" description="Helical" evidence="6">
    <location>
        <begin position="49"/>
        <end position="69"/>
    </location>
</feature>
<evidence type="ECO:0000259" key="7">
    <source>
        <dbReference type="Pfam" id="PF00324"/>
    </source>
</evidence>
<name>A0ABW8RHY8_9BACI</name>
<organism evidence="8 9">
    <name type="scientific">Bacillus salipaludis</name>
    <dbReference type="NCBI Taxonomy" id="2547811"/>
    <lineage>
        <taxon>Bacteria</taxon>
        <taxon>Bacillati</taxon>
        <taxon>Bacillota</taxon>
        <taxon>Bacilli</taxon>
        <taxon>Bacillales</taxon>
        <taxon>Bacillaceae</taxon>
        <taxon>Bacillus</taxon>
    </lineage>
</organism>
<feature type="transmembrane region" description="Helical" evidence="6">
    <location>
        <begin position="355"/>
        <end position="375"/>
    </location>
</feature>
<evidence type="ECO:0000256" key="1">
    <source>
        <dbReference type="ARBA" id="ARBA00004141"/>
    </source>
</evidence>
<feature type="transmembrane region" description="Helical" evidence="6">
    <location>
        <begin position="151"/>
        <end position="171"/>
    </location>
</feature>
<evidence type="ECO:0000256" key="4">
    <source>
        <dbReference type="ARBA" id="ARBA00023136"/>
    </source>
</evidence>
<comment type="caution">
    <text evidence="8">The sequence shown here is derived from an EMBL/GenBank/DDBJ whole genome shotgun (WGS) entry which is preliminary data.</text>
</comment>
<protein>
    <submittedName>
        <fullName evidence="8">APC family permease</fullName>
    </submittedName>
</protein>
<keyword evidence="2 6" id="KW-0812">Transmembrane</keyword>
<feature type="transmembrane region" description="Helical" evidence="6">
    <location>
        <begin position="124"/>
        <end position="144"/>
    </location>
</feature>
<dbReference type="PANTHER" id="PTHR42770:SF8">
    <property type="entry name" value="PUTRESCINE IMPORTER PUUP"/>
    <property type="match status" value="1"/>
</dbReference>
<evidence type="ECO:0000256" key="2">
    <source>
        <dbReference type="ARBA" id="ARBA00022692"/>
    </source>
</evidence>
<keyword evidence="9" id="KW-1185">Reference proteome</keyword>
<dbReference type="InterPro" id="IPR050367">
    <property type="entry name" value="APC_superfamily"/>
</dbReference>
<evidence type="ECO:0000313" key="9">
    <source>
        <dbReference type="Proteomes" id="UP001623041"/>
    </source>
</evidence>
<accession>A0ABW8RHY8</accession>
<feature type="transmembrane region" description="Helical" evidence="6">
    <location>
        <begin position="387"/>
        <end position="405"/>
    </location>
</feature>
<proteinExistence type="predicted"/>
<feature type="transmembrane region" description="Helical" evidence="6">
    <location>
        <begin position="411"/>
        <end position="430"/>
    </location>
</feature>
<dbReference type="PANTHER" id="PTHR42770">
    <property type="entry name" value="AMINO ACID TRANSPORTER-RELATED"/>
    <property type="match status" value="1"/>
</dbReference>
<dbReference type="Pfam" id="PF00324">
    <property type="entry name" value="AA_permease"/>
    <property type="match status" value="1"/>
</dbReference>
<evidence type="ECO:0000256" key="3">
    <source>
        <dbReference type="ARBA" id="ARBA00022989"/>
    </source>
</evidence>
<dbReference type="PIRSF" id="PIRSF006060">
    <property type="entry name" value="AA_transporter"/>
    <property type="match status" value="1"/>
</dbReference>
<evidence type="ECO:0000313" key="8">
    <source>
        <dbReference type="EMBL" id="MFK9093100.1"/>
    </source>
</evidence>
<feature type="transmembrane region" description="Helical" evidence="6">
    <location>
        <begin position="191"/>
        <end position="211"/>
    </location>
</feature>
<gene>
    <name evidence="8" type="ORF">ACJEBI_16645</name>
</gene>
<feature type="domain" description="Amino acid permease/ SLC12A" evidence="7">
    <location>
        <begin position="19"/>
        <end position="408"/>
    </location>
</feature>
<dbReference type="EMBL" id="JBJHQH010000012">
    <property type="protein sequence ID" value="MFK9093100.1"/>
    <property type="molecule type" value="Genomic_DNA"/>
</dbReference>
<dbReference type="RefSeq" id="WP_406581649.1">
    <property type="nucleotide sequence ID" value="NZ_JBJHQH010000012.1"/>
</dbReference>
<keyword evidence="3 6" id="KW-1133">Transmembrane helix</keyword>
<feature type="transmembrane region" description="Helical" evidence="6">
    <location>
        <begin position="90"/>
        <end position="112"/>
    </location>
</feature>
<feature type="transmembrane region" description="Helical" evidence="6">
    <location>
        <begin position="12"/>
        <end position="37"/>
    </location>
</feature>
<feature type="region of interest" description="Disordered" evidence="5">
    <location>
        <begin position="449"/>
        <end position="470"/>
    </location>
</feature>
<feature type="compositionally biased region" description="Low complexity" evidence="5">
    <location>
        <begin position="455"/>
        <end position="464"/>
    </location>
</feature>